<feature type="domain" description="Type I restriction modification DNA specificity" evidence="5">
    <location>
        <begin position="223"/>
        <end position="403"/>
    </location>
</feature>
<dbReference type="Pfam" id="PF01420">
    <property type="entry name" value="Methylase_S"/>
    <property type="match status" value="2"/>
</dbReference>
<dbReference type="Proteomes" id="UP000297753">
    <property type="component" value="Unassembled WGS sequence"/>
</dbReference>
<dbReference type="RefSeq" id="WP_134836921.1">
    <property type="nucleotide sequence ID" value="NZ_SATR01000038.1"/>
</dbReference>
<keyword evidence="6" id="KW-0255">Endonuclease</keyword>
<evidence type="ECO:0000256" key="2">
    <source>
        <dbReference type="ARBA" id="ARBA00022747"/>
    </source>
</evidence>
<sequence>MSNVVPEGWAVTSIGELTKKDSLFSDGDWVESKDQDPNGSNRLIQLADIGDGRFINKSSRYLNDEQFERLNCTTLRKNDVLVARMPEPLGRACLYPLDNARAATIVDIAIIRTPNADHKWLMSAINSSDYRADIELNASGTTRTRIARGALSKLKLIAPPLPEQKKIAAILTSADDVIEKIQAQIDKLKDLKTGMMQELLTRGVGVDGKPHAEFKDSPVGRIPKGWEVRKISELCTYVVDCVNKTAPVVDYKTPYKMIRTTNVRHGRVDTENVRYVTEETYNAWTRRLTPENGDLIFTREAPVGECGVLEDSRGVFLGQRTMMYRADQTKTSSHFLLYSLMSEYGKQQLEDFSGGSTVPHMRVPDCSKILIKLPPKEEQGLIVNSLKSVDVAIKNKEKKLQKVSHMKKALMQDLLTGKVRVKVED</sequence>
<dbReference type="PANTHER" id="PTHR30408:SF12">
    <property type="entry name" value="TYPE I RESTRICTION ENZYME MJAVIII SPECIFICITY SUBUNIT"/>
    <property type="match status" value="1"/>
</dbReference>
<evidence type="ECO:0000313" key="6">
    <source>
        <dbReference type="EMBL" id="TFH89980.1"/>
    </source>
</evidence>
<dbReference type="InterPro" id="IPR052021">
    <property type="entry name" value="Type-I_RS_S_subunit"/>
</dbReference>
<keyword evidence="6" id="KW-0540">Nuclease</keyword>
<feature type="domain" description="Type I restriction modification DNA specificity" evidence="5">
    <location>
        <begin position="6"/>
        <end position="187"/>
    </location>
</feature>
<evidence type="ECO:0000256" key="4">
    <source>
        <dbReference type="SAM" id="Coils"/>
    </source>
</evidence>
<gene>
    <name evidence="6" type="ORF">ELS82_19240</name>
</gene>
<keyword evidence="4" id="KW-0175">Coiled coil</keyword>
<comment type="similarity">
    <text evidence="1">Belongs to the type-I restriction system S methylase family.</text>
</comment>
<evidence type="ECO:0000259" key="5">
    <source>
        <dbReference type="Pfam" id="PF01420"/>
    </source>
</evidence>
<reference evidence="6 7" key="1">
    <citation type="submission" date="2019-01" db="EMBL/GenBank/DDBJ databases">
        <title>Vibrio BEI176 sp. nov, a marine bacterium isolated from China: eastern marignal seas.</title>
        <authorList>
            <person name="Li B."/>
        </authorList>
    </citation>
    <scope>NUCLEOTIDE SEQUENCE [LARGE SCALE GENOMIC DNA]</scope>
    <source>
        <strain evidence="6 7">BEI176</strain>
    </source>
</reference>
<dbReference type="GO" id="GO:0009307">
    <property type="term" value="P:DNA restriction-modification system"/>
    <property type="evidence" value="ECO:0007669"/>
    <property type="project" value="UniProtKB-KW"/>
</dbReference>
<proteinExistence type="inferred from homology"/>
<dbReference type="GO" id="GO:0004519">
    <property type="term" value="F:endonuclease activity"/>
    <property type="evidence" value="ECO:0007669"/>
    <property type="project" value="UniProtKB-KW"/>
</dbReference>
<dbReference type="Gene3D" id="3.90.220.20">
    <property type="entry name" value="DNA methylase specificity domains"/>
    <property type="match status" value="2"/>
</dbReference>
<dbReference type="CDD" id="cd17246">
    <property type="entry name" value="RMtype1_S_SonII-TRD2-CR2_like"/>
    <property type="match status" value="2"/>
</dbReference>
<dbReference type="Gene3D" id="1.10.287.1120">
    <property type="entry name" value="Bipartite methylase S protein"/>
    <property type="match status" value="1"/>
</dbReference>
<evidence type="ECO:0000256" key="1">
    <source>
        <dbReference type="ARBA" id="ARBA00010923"/>
    </source>
</evidence>
<evidence type="ECO:0000256" key="3">
    <source>
        <dbReference type="ARBA" id="ARBA00023125"/>
    </source>
</evidence>
<keyword evidence="6" id="KW-0378">Hydrolase</keyword>
<dbReference type="GO" id="GO:0003677">
    <property type="term" value="F:DNA binding"/>
    <property type="evidence" value="ECO:0007669"/>
    <property type="project" value="UniProtKB-KW"/>
</dbReference>
<evidence type="ECO:0000313" key="7">
    <source>
        <dbReference type="Proteomes" id="UP000297753"/>
    </source>
</evidence>
<protein>
    <submittedName>
        <fullName evidence="6">Restriction endonuclease subunit S</fullName>
    </submittedName>
</protein>
<accession>A0A4Y8WAL6</accession>
<dbReference type="SUPFAM" id="SSF116734">
    <property type="entry name" value="DNA methylase specificity domain"/>
    <property type="match status" value="2"/>
</dbReference>
<organism evidence="6 7">
    <name type="scientific">Vibrio ouci</name>
    <dbReference type="NCBI Taxonomy" id="2499078"/>
    <lineage>
        <taxon>Bacteria</taxon>
        <taxon>Pseudomonadati</taxon>
        <taxon>Pseudomonadota</taxon>
        <taxon>Gammaproteobacteria</taxon>
        <taxon>Vibrionales</taxon>
        <taxon>Vibrionaceae</taxon>
        <taxon>Vibrio</taxon>
    </lineage>
</organism>
<feature type="coiled-coil region" evidence="4">
    <location>
        <begin position="171"/>
        <end position="198"/>
    </location>
</feature>
<keyword evidence="7" id="KW-1185">Reference proteome</keyword>
<dbReference type="AlphaFoldDB" id="A0A4Y8WAL6"/>
<dbReference type="EMBL" id="SATR01000038">
    <property type="protein sequence ID" value="TFH89980.1"/>
    <property type="molecule type" value="Genomic_DNA"/>
</dbReference>
<name>A0A4Y8WAL6_9VIBR</name>
<dbReference type="PANTHER" id="PTHR30408">
    <property type="entry name" value="TYPE-1 RESTRICTION ENZYME ECOKI SPECIFICITY PROTEIN"/>
    <property type="match status" value="1"/>
</dbReference>
<dbReference type="InterPro" id="IPR000055">
    <property type="entry name" value="Restrct_endonuc_typeI_TRD"/>
</dbReference>
<keyword evidence="3" id="KW-0238">DNA-binding</keyword>
<dbReference type="InterPro" id="IPR044946">
    <property type="entry name" value="Restrct_endonuc_typeI_TRD_sf"/>
</dbReference>
<dbReference type="OrthoDB" id="9798929at2"/>
<comment type="caution">
    <text evidence="6">The sequence shown here is derived from an EMBL/GenBank/DDBJ whole genome shotgun (WGS) entry which is preliminary data.</text>
</comment>
<keyword evidence="2" id="KW-0680">Restriction system</keyword>